<feature type="transmembrane region" description="Helical" evidence="2">
    <location>
        <begin position="145"/>
        <end position="165"/>
    </location>
</feature>
<name>A0AAV4BX57_9GAST</name>
<gene>
    <name evidence="3" type="ORF">PoB_005019100</name>
</gene>
<keyword evidence="2" id="KW-0472">Membrane</keyword>
<proteinExistence type="predicted"/>
<accession>A0AAV4BX57</accession>
<feature type="transmembrane region" description="Helical" evidence="2">
    <location>
        <begin position="219"/>
        <end position="242"/>
    </location>
</feature>
<dbReference type="AlphaFoldDB" id="A0AAV4BX57"/>
<evidence type="ECO:0000313" key="3">
    <source>
        <dbReference type="EMBL" id="GFO23686.1"/>
    </source>
</evidence>
<protein>
    <recommendedName>
        <fullName evidence="5">Transmembrane protein</fullName>
    </recommendedName>
</protein>
<keyword evidence="4" id="KW-1185">Reference proteome</keyword>
<keyword evidence="2" id="KW-1133">Transmembrane helix</keyword>
<feature type="transmembrane region" description="Helical" evidence="2">
    <location>
        <begin position="62"/>
        <end position="83"/>
    </location>
</feature>
<dbReference type="EMBL" id="BLXT01005511">
    <property type="protein sequence ID" value="GFO23686.1"/>
    <property type="molecule type" value="Genomic_DNA"/>
</dbReference>
<dbReference type="Gene3D" id="1.20.140.150">
    <property type="match status" value="1"/>
</dbReference>
<evidence type="ECO:0008006" key="5">
    <source>
        <dbReference type="Google" id="ProtNLM"/>
    </source>
</evidence>
<sequence>MAELGQGEPALHYSETGNVVCTVGLRSALEDDTTPENYTERKPENYIQKDDSLTTIRPAKPFIFYFGVFLTLIGVAAFFVGSISSKWVVVHGGPSEDGDYQSDIRRRMLAHLGPWRACDQGGSCGPVYDVAPGIRPWSVRGMQTLLVLSILGYLAGAVVLIIQMLGTRLTTVHCKRLLTDALPECFILVAAVLAFMSALTMGQLKRELIFHQGQSTLPGWGLIVSVMAVAATVIGAICIALFRHLDAAETKSLVEQSILAPLRCITRGAGILKRRGRVRMRKMRRTKFRRTRRRFSSLSVSDFRVSVIGSSDLGARRESAVTEPSRHVGEGDWSFNNARTAAGGQALMNDVDSGEIDGRKYFQGKPSLNQKEKCNEDKNIGVTRSGRGENIGSVTDQGNIEYRDSNLSKERSLSFGNETKGSVKDAHQGRSAYECSGRPGEARLLSRETTHTQKQASGSQSKAVDQTEFRSRPMIDLRPTDIGATSAIFSASSELKSLPNTVDGHDVDQMTSNKGQPVLITVQAVMNEKDSGGECSFGEVTV</sequence>
<keyword evidence="2" id="KW-0812">Transmembrane</keyword>
<feature type="region of interest" description="Disordered" evidence="1">
    <location>
        <begin position="416"/>
        <end position="439"/>
    </location>
</feature>
<feature type="compositionally biased region" description="Polar residues" evidence="1">
    <location>
        <begin position="452"/>
        <end position="464"/>
    </location>
</feature>
<feature type="transmembrane region" description="Helical" evidence="2">
    <location>
        <begin position="177"/>
        <end position="199"/>
    </location>
</feature>
<evidence type="ECO:0000313" key="4">
    <source>
        <dbReference type="Proteomes" id="UP000735302"/>
    </source>
</evidence>
<evidence type="ECO:0000256" key="1">
    <source>
        <dbReference type="SAM" id="MobiDB-lite"/>
    </source>
</evidence>
<organism evidence="3 4">
    <name type="scientific">Plakobranchus ocellatus</name>
    <dbReference type="NCBI Taxonomy" id="259542"/>
    <lineage>
        <taxon>Eukaryota</taxon>
        <taxon>Metazoa</taxon>
        <taxon>Spiralia</taxon>
        <taxon>Lophotrochozoa</taxon>
        <taxon>Mollusca</taxon>
        <taxon>Gastropoda</taxon>
        <taxon>Heterobranchia</taxon>
        <taxon>Euthyneura</taxon>
        <taxon>Panpulmonata</taxon>
        <taxon>Sacoglossa</taxon>
        <taxon>Placobranchoidea</taxon>
        <taxon>Plakobranchidae</taxon>
        <taxon>Plakobranchus</taxon>
    </lineage>
</organism>
<reference evidence="3 4" key="1">
    <citation type="journal article" date="2021" name="Elife">
        <title>Chloroplast acquisition without the gene transfer in kleptoplastic sea slugs, Plakobranchus ocellatus.</title>
        <authorList>
            <person name="Maeda T."/>
            <person name="Takahashi S."/>
            <person name="Yoshida T."/>
            <person name="Shimamura S."/>
            <person name="Takaki Y."/>
            <person name="Nagai Y."/>
            <person name="Toyoda A."/>
            <person name="Suzuki Y."/>
            <person name="Arimoto A."/>
            <person name="Ishii H."/>
            <person name="Satoh N."/>
            <person name="Nishiyama T."/>
            <person name="Hasebe M."/>
            <person name="Maruyama T."/>
            <person name="Minagawa J."/>
            <person name="Obokata J."/>
            <person name="Shigenobu S."/>
        </authorList>
    </citation>
    <scope>NUCLEOTIDE SEQUENCE [LARGE SCALE GENOMIC DNA]</scope>
</reference>
<comment type="caution">
    <text evidence="3">The sequence shown here is derived from an EMBL/GenBank/DDBJ whole genome shotgun (WGS) entry which is preliminary data.</text>
</comment>
<feature type="region of interest" description="Disordered" evidence="1">
    <location>
        <begin position="447"/>
        <end position="466"/>
    </location>
</feature>
<evidence type="ECO:0000256" key="2">
    <source>
        <dbReference type="SAM" id="Phobius"/>
    </source>
</evidence>
<dbReference type="Proteomes" id="UP000735302">
    <property type="component" value="Unassembled WGS sequence"/>
</dbReference>